<feature type="region of interest" description="Disordered" evidence="1">
    <location>
        <begin position="1"/>
        <end position="72"/>
    </location>
</feature>
<reference evidence="2" key="1">
    <citation type="submission" date="2023-05" db="EMBL/GenBank/DDBJ databases">
        <authorList>
            <person name="Zhang X."/>
        </authorList>
    </citation>
    <scope>NUCLEOTIDE SEQUENCE</scope>
    <source>
        <strain evidence="2">BD1B2-1</strain>
    </source>
</reference>
<comment type="caution">
    <text evidence="2">The sequence shown here is derived from an EMBL/GenBank/DDBJ whole genome shotgun (WGS) entry which is preliminary data.</text>
</comment>
<keyword evidence="3" id="KW-1185">Reference proteome</keyword>
<dbReference type="AlphaFoldDB" id="A0AAE3QZG2"/>
<dbReference type="Proteomes" id="UP001232063">
    <property type="component" value="Unassembled WGS sequence"/>
</dbReference>
<evidence type="ECO:0000313" key="2">
    <source>
        <dbReference type="EMBL" id="MDJ1500315.1"/>
    </source>
</evidence>
<organism evidence="2 3">
    <name type="scientific">Xanthocytophaga agilis</name>
    <dbReference type="NCBI Taxonomy" id="3048010"/>
    <lineage>
        <taxon>Bacteria</taxon>
        <taxon>Pseudomonadati</taxon>
        <taxon>Bacteroidota</taxon>
        <taxon>Cytophagia</taxon>
        <taxon>Cytophagales</taxon>
        <taxon>Rhodocytophagaceae</taxon>
        <taxon>Xanthocytophaga</taxon>
    </lineage>
</organism>
<name>A0AAE3QZG2_9BACT</name>
<proteinExistence type="predicted"/>
<dbReference type="RefSeq" id="WP_314509837.1">
    <property type="nucleotide sequence ID" value="NZ_JASJOU010000001.1"/>
</dbReference>
<accession>A0AAE3QZG2</accession>
<evidence type="ECO:0000256" key="1">
    <source>
        <dbReference type="SAM" id="MobiDB-lite"/>
    </source>
</evidence>
<evidence type="ECO:0000313" key="3">
    <source>
        <dbReference type="Proteomes" id="UP001232063"/>
    </source>
</evidence>
<dbReference type="EMBL" id="JASJOU010000001">
    <property type="protein sequence ID" value="MDJ1500315.1"/>
    <property type="molecule type" value="Genomic_DNA"/>
</dbReference>
<sequence length="98" mass="10926">MSTEDYDKIAKDDNYTELSDNESPHAGDVGTYTNDNGQKEHFEIYQAPDQVNSKNGTEKDPGQTASGKKAEFKNDQYNVIRKRSPHTVVAEASRVGMN</sequence>
<gene>
    <name evidence="2" type="ORF">QNI22_06650</name>
</gene>
<feature type="compositionally biased region" description="Basic and acidic residues" evidence="1">
    <location>
        <begin position="1"/>
        <end position="14"/>
    </location>
</feature>
<protein>
    <submittedName>
        <fullName evidence="2">Uncharacterized protein</fullName>
    </submittedName>
</protein>